<sequence>MFALAAKNNWHIHQMDVKTAFLYGDIDADIFVELPPGYEQTGKVCKLKKALYGLKQAPRIWYQTLTKALRTLGYELCLHDYAVFKKGETLILAYVDDLLIAGPDLNEINQLKADL</sequence>
<proteinExistence type="predicted"/>
<reference evidence="2 3" key="1">
    <citation type="submission" date="2016-10" db="EMBL/GenBank/DDBJ databases">
        <authorList>
            <person name="Varghese N."/>
        </authorList>
    </citation>
    <scope>NUCLEOTIDE SEQUENCE [LARGE SCALE GENOMIC DNA]</scope>
</reference>
<dbReference type="InterPro" id="IPR013103">
    <property type="entry name" value="RVT_2"/>
</dbReference>
<dbReference type="InterPro" id="IPR043128">
    <property type="entry name" value="Rev_trsase/Diguanyl_cyclase"/>
</dbReference>
<evidence type="ECO:0000313" key="2">
    <source>
        <dbReference type="EMBL" id="SMY30169.1"/>
    </source>
</evidence>
<evidence type="ECO:0000259" key="1">
    <source>
        <dbReference type="Pfam" id="PF07727"/>
    </source>
</evidence>
<dbReference type="Proteomes" id="UP000215453">
    <property type="component" value="Chromosome 15"/>
</dbReference>
<feature type="domain" description="Reverse transcriptase Ty1/copia-type" evidence="1">
    <location>
        <begin position="2"/>
        <end position="115"/>
    </location>
</feature>
<dbReference type="Pfam" id="PF07727">
    <property type="entry name" value="RVT_2"/>
    <property type="match status" value="1"/>
</dbReference>
<dbReference type="SUPFAM" id="SSF56672">
    <property type="entry name" value="DNA/RNA polymerases"/>
    <property type="match status" value="1"/>
</dbReference>
<name>A0A1Y6M2Q9_ZYMTR</name>
<dbReference type="EMBL" id="LT882690">
    <property type="protein sequence ID" value="SMY30169.1"/>
    <property type="molecule type" value="Genomic_DNA"/>
</dbReference>
<gene>
    <name evidence="2" type="ORF">ZT1A5_G11619</name>
</gene>
<dbReference type="InterPro" id="IPR043502">
    <property type="entry name" value="DNA/RNA_pol_sf"/>
</dbReference>
<organism evidence="2 3">
    <name type="scientific">Zymoseptoria tritici ST99CH_1A5</name>
    <dbReference type="NCBI Taxonomy" id="1276529"/>
    <lineage>
        <taxon>Eukaryota</taxon>
        <taxon>Fungi</taxon>
        <taxon>Dikarya</taxon>
        <taxon>Ascomycota</taxon>
        <taxon>Pezizomycotina</taxon>
        <taxon>Dothideomycetes</taxon>
        <taxon>Dothideomycetidae</taxon>
        <taxon>Mycosphaerellales</taxon>
        <taxon>Mycosphaerellaceae</taxon>
        <taxon>Zymoseptoria</taxon>
    </lineage>
</organism>
<accession>A0A1Y6M2Q9</accession>
<protein>
    <recommendedName>
        <fullName evidence="1">Reverse transcriptase Ty1/copia-type domain-containing protein</fullName>
    </recommendedName>
</protein>
<dbReference type="Gene3D" id="3.30.70.270">
    <property type="match status" value="1"/>
</dbReference>
<dbReference type="AlphaFoldDB" id="A0A1Y6M2Q9"/>
<evidence type="ECO:0000313" key="3">
    <source>
        <dbReference type="Proteomes" id="UP000215453"/>
    </source>
</evidence>